<accession>A0A448PE64</accession>
<evidence type="ECO:0000313" key="1">
    <source>
        <dbReference type="EMBL" id="VEI13219.1"/>
    </source>
</evidence>
<dbReference type="RefSeq" id="WP_126416359.1">
    <property type="nucleotide sequence ID" value="NZ_LR134476.1"/>
</dbReference>
<sequence>MAWTTADDVFDSWIGANVPSEPLVVSRWIAKAERLLRREFPTLNDRIASGDEPDLLDTVKDVVIAMVTRVFRNPEGIRQMQETDGSFTGSITFSGDQPGGLVLLDSERDALREPGMQKTGQVFNRSMLPAGHGAHLPWCDRTWNPARCSCGASLAGYPLWEGGEHA</sequence>
<evidence type="ECO:0008006" key="3">
    <source>
        <dbReference type="Google" id="ProtNLM"/>
    </source>
</evidence>
<name>A0A448PE64_9ACTO</name>
<protein>
    <recommendedName>
        <fullName evidence="3">Phage protein Gp19/Gp15/Gp42</fullName>
    </recommendedName>
</protein>
<reference evidence="1 2" key="1">
    <citation type="submission" date="2018-12" db="EMBL/GenBank/DDBJ databases">
        <authorList>
            <consortium name="Pathogen Informatics"/>
        </authorList>
    </citation>
    <scope>NUCLEOTIDE SEQUENCE [LARGE SCALE GENOMIC DNA]</scope>
    <source>
        <strain evidence="1 2">NCTC13354</strain>
    </source>
</reference>
<organism evidence="1 2">
    <name type="scientific">Trueperella bialowiezensis</name>
    <dbReference type="NCBI Taxonomy" id="312285"/>
    <lineage>
        <taxon>Bacteria</taxon>
        <taxon>Bacillati</taxon>
        <taxon>Actinomycetota</taxon>
        <taxon>Actinomycetes</taxon>
        <taxon>Actinomycetales</taxon>
        <taxon>Actinomycetaceae</taxon>
        <taxon>Trueperella</taxon>
    </lineage>
</organism>
<dbReference type="OrthoDB" id="3268876at2"/>
<keyword evidence="2" id="KW-1185">Reference proteome</keyword>
<evidence type="ECO:0000313" key="2">
    <source>
        <dbReference type="Proteomes" id="UP000269542"/>
    </source>
</evidence>
<dbReference type="EMBL" id="LR134476">
    <property type="protein sequence ID" value="VEI13219.1"/>
    <property type="molecule type" value="Genomic_DNA"/>
</dbReference>
<gene>
    <name evidence="1" type="ORF">NCTC13354_00930</name>
</gene>
<dbReference type="Proteomes" id="UP000269542">
    <property type="component" value="Chromosome"/>
</dbReference>
<dbReference type="AlphaFoldDB" id="A0A448PE64"/>
<proteinExistence type="predicted"/>
<dbReference type="KEGG" id="tbw:NCTC13354_00930"/>